<dbReference type="NCBIfam" id="TIGR01730">
    <property type="entry name" value="RND_mfp"/>
    <property type="match status" value="1"/>
</dbReference>
<dbReference type="PANTHER" id="PTHR30469:SF37">
    <property type="entry name" value="RAGD PROTEIN"/>
    <property type="match status" value="1"/>
</dbReference>
<evidence type="ECO:0000256" key="1">
    <source>
        <dbReference type="ARBA" id="ARBA00009477"/>
    </source>
</evidence>
<dbReference type="Gene3D" id="2.40.30.170">
    <property type="match status" value="1"/>
</dbReference>
<dbReference type="FunFam" id="2.40.30.170:FF:000010">
    <property type="entry name" value="Efflux RND transporter periplasmic adaptor subunit"/>
    <property type="match status" value="1"/>
</dbReference>
<keyword evidence="4" id="KW-0472">Membrane</keyword>
<dbReference type="InterPro" id="IPR058792">
    <property type="entry name" value="Beta-barrel_RND_2"/>
</dbReference>
<keyword evidence="4" id="KW-1133">Transmembrane helix</keyword>
<evidence type="ECO:0000256" key="3">
    <source>
        <dbReference type="SAM" id="MobiDB-lite"/>
    </source>
</evidence>
<dbReference type="Gene3D" id="2.40.50.100">
    <property type="match status" value="1"/>
</dbReference>
<dbReference type="GO" id="GO:0015562">
    <property type="term" value="F:efflux transmembrane transporter activity"/>
    <property type="evidence" value="ECO:0007669"/>
    <property type="project" value="TreeGrafter"/>
</dbReference>
<comment type="caution">
    <text evidence="7">The sequence shown here is derived from an EMBL/GenBank/DDBJ whole genome shotgun (WGS) entry which is preliminary data.</text>
</comment>
<dbReference type="Gene3D" id="2.40.420.20">
    <property type="match status" value="1"/>
</dbReference>
<evidence type="ECO:0000313" key="7">
    <source>
        <dbReference type="EMBL" id="MTV31628.1"/>
    </source>
</evidence>
<proteinExistence type="inferred from homology"/>
<reference evidence="7 8" key="1">
    <citation type="submission" date="2019-11" db="EMBL/GenBank/DDBJ databases">
        <title>Whole-genome sequence of a Rhodoblastus acidophilus DSM 142.</title>
        <authorList>
            <person name="Kyndt J.A."/>
            <person name="Meyer T.E."/>
        </authorList>
    </citation>
    <scope>NUCLEOTIDE SEQUENCE [LARGE SCALE GENOMIC DNA]</scope>
    <source>
        <strain evidence="7 8">DSM 142</strain>
    </source>
</reference>
<feature type="domain" description="Multidrug resistance protein MdtA-like barrel-sandwich hybrid" evidence="5">
    <location>
        <begin position="98"/>
        <end position="234"/>
    </location>
</feature>
<protein>
    <submittedName>
        <fullName evidence="7">Efflux RND transporter periplasmic adaptor subunit</fullName>
    </submittedName>
</protein>
<feature type="transmembrane region" description="Helical" evidence="4">
    <location>
        <begin position="32"/>
        <end position="50"/>
    </location>
</feature>
<dbReference type="PANTHER" id="PTHR30469">
    <property type="entry name" value="MULTIDRUG RESISTANCE PROTEIN MDTA"/>
    <property type="match status" value="1"/>
</dbReference>
<gene>
    <name evidence="7" type="ORF">GJ654_11555</name>
</gene>
<feature type="region of interest" description="Disordered" evidence="3">
    <location>
        <begin position="1"/>
        <end position="20"/>
    </location>
</feature>
<dbReference type="InterPro" id="IPR006143">
    <property type="entry name" value="RND_pump_MFP"/>
</dbReference>
<dbReference type="InterPro" id="IPR058625">
    <property type="entry name" value="MdtA-like_BSH"/>
</dbReference>
<evidence type="ECO:0000259" key="6">
    <source>
        <dbReference type="Pfam" id="PF25954"/>
    </source>
</evidence>
<dbReference type="OrthoDB" id="9806939at2"/>
<keyword evidence="4" id="KW-0812">Transmembrane</keyword>
<evidence type="ECO:0000256" key="4">
    <source>
        <dbReference type="SAM" id="Phobius"/>
    </source>
</evidence>
<name>A0A6N8DMR7_RHOAC</name>
<evidence type="ECO:0000256" key="2">
    <source>
        <dbReference type="SAM" id="Coils"/>
    </source>
</evidence>
<dbReference type="Gene3D" id="1.10.287.470">
    <property type="entry name" value="Helix hairpin bin"/>
    <property type="match status" value="1"/>
</dbReference>
<feature type="coiled-coil region" evidence="2">
    <location>
        <begin position="129"/>
        <end position="163"/>
    </location>
</feature>
<dbReference type="AlphaFoldDB" id="A0A6N8DMR7"/>
<organism evidence="7 8">
    <name type="scientific">Rhodoblastus acidophilus</name>
    <name type="common">Rhodopseudomonas acidophila</name>
    <dbReference type="NCBI Taxonomy" id="1074"/>
    <lineage>
        <taxon>Bacteria</taxon>
        <taxon>Pseudomonadati</taxon>
        <taxon>Pseudomonadota</taxon>
        <taxon>Alphaproteobacteria</taxon>
        <taxon>Hyphomicrobiales</taxon>
        <taxon>Rhodoblastaceae</taxon>
        <taxon>Rhodoblastus</taxon>
    </lineage>
</organism>
<dbReference type="Proteomes" id="UP000439113">
    <property type="component" value="Unassembled WGS sequence"/>
</dbReference>
<dbReference type="Pfam" id="PF25917">
    <property type="entry name" value="BSH_RND"/>
    <property type="match status" value="1"/>
</dbReference>
<comment type="similarity">
    <text evidence="1">Belongs to the membrane fusion protein (MFP) (TC 8.A.1) family.</text>
</comment>
<dbReference type="GO" id="GO:1990281">
    <property type="term" value="C:efflux pump complex"/>
    <property type="evidence" value="ECO:0007669"/>
    <property type="project" value="TreeGrafter"/>
</dbReference>
<sequence length="394" mass="41580">MTKKTHQSMGLQNPDGQMHLPKRGGVARTAKIFALIFLIVLAIGAGRVLLGRGAAQAALEEQSAQGQKIFVKTISPAPSKSSNALTLPATLRGDNETAIYARVTGYVRAFAVDIGAKVKKGQVLAELDTPELDQQVAQARAQLEQAKANVALAEAALKRWKTLFTQNSVAKQDLDVKQNAYDTSVALQTSAEAYLKQLQETTAFKHVQAPFDGVITQRNVDLGNLITAGSTGSALFSMARPDPLRVRIDAPQAYAGGIKVGDKVKVTQPELPGKSFAAEVTRIAGAINVATRSQTIELALPNPDGELTPGAYVQVSLPMPPKGPLSIPANTLLFRSEGPVVVVVDAEGKAHLRPISIVNDLGATLEIAGGLTPTEKVIINPPDAIAEGDKVSVQ</sequence>
<dbReference type="RefSeq" id="WP_155446317.1">
    <property type="nucleotide sequence ID" value="NZ_JAOQNR010000008.1"/>
</dbReference>
<dbReference type="SUPFAM" id="SSF111369">
    <property type="entry name" value="HlyD-like secretion proteins"/>
    <property type="match status" value="1"/>
</dbReference>
<evidence type="ECO:0000259" key="5">
    <source>
        <dbReference type="Pfam" id="PF25917"/>
    </source>
</evidence>
<dbReference type="Pfam" id="PF25954">
    <property type="entry name" value="Beta-barrel_RND_2"/>
    <property type="match status" value="1"/>
</dbReference>
<accession>A0A6N8DMR7</accession>
<dbReference type="EMBL" id="WNKS01000009">
    <property type="protein sequence ID" value="MTV31628.1"/>
    <property type="molecule type" value="Genomic_DNA"/>
</dbReference>
<evidence type="ECO:0000313" key="8">
    <source>
        <dbReference type="Proteomes" id="UP000439113"/>
    </source>
</evidence>
<keyword evidence="2" id="KW-0175">Coiled coil</keyword>
<feature type="domain" description="CusB-like beta-barrel" evidence="6">
    <location>
        <begin position="246"/>
        <end position="317"/>
    </location>
</feature>